<dbReference type="EMBL" id="KY487937">
    <property type="protein sequence ID" value="AUM61941.1"/>
    <property type="molecule type" value="Genomic_DNA"/>
</dbReference>
<name>A0A2K9LTE1_9VIRU</name>
<dbReference type="GO" id="GO:0005198">
    <property type="term" value="F:structural molecule activity"/>
    <property type="evidence" value="ECO:0007669"/>
    <property type="project" value="InterPro"/>
</dbReference>
<dbReference type="InterPro" id="IPR029053">
    <property type="entry name" value="Viral_coat"/>
</dbReference>
<accession>A0A2K9LTE1</accession>
<dbReference type="Gene3D" id="2.60.120.20">
    <property type="match status" value="1"/>
</dbReference>
<dbReference type="GO" id="GO:0019028">
    <property type="term" value="C:viral capsid"/>
    <property type="evidence" value="ECO:0007669"/>
    <property type="project" value="InterPro"/>
</dbReference>
<protein>
    <submittedName>
        <fullName evidence="1">Capsid</fullName>
    </submittedName>
</protein>
<dbReference type="InterPro" id="IPR000263">
    <property type="entry name" value="GV_A/BR1_coat"/>
</dbReference>
<proteinExistence type="predicted"/>
<gene>
    <name evidence="1" type="primary">Cap</name>
</gene>
<evidence type="ECO:0000313" key="1">
    <source>
        <dbReference type="EMBL" id="AUM61941.1"/>
    </source>
</evidence>
<sequence>MSYLGKRKVMGSVAVVTPYKRRNFGGPRPVGKRLQFVMNPAVSINARRGAPLATRGFRARYGNRGELKMYQTASVLSSVASTGQVVNNLFLPTLGSDYTNRIGRKVRIRSIGIRAFSTLYAAQQNAADLGANANVFARSQHQRIMLVYDTQPNGVGANTADILDSAAVISMNNLANRDRFRVLMDKVFTFDPYHVSTDATPVIQVHSENRTCVSWTYWKKCNMETIFNGANGGNIGDVTTGAFLLLMVSSETTLNFVGNAIRYVIRFRFEDM</sequence>
<reference evidence="1" key="1">
    <citation type="submission" date="2017-01" db="EMBL/GenBank/DDBJ databases">
        <title>High-throughput sequencing uncovers low homogeneity in the biogeography of single-stranded DNA viruses.</title>
        <authorList>
            <person name="Pearson V.M."/>
            <person name="Rokyta D.R."/>
        </authorList>
    </citation>
    <scope>NUCLEOTIDE SEQUENCE</scope>
</reference>
<dbReference type="Pfam" id="PF00844">
    <property type="entry name" value="Gemini_coat"/>
    <property type="match status" value="1"/>
</dbReference>
<organism evidence="1">
    <name type="scientific">uncultured virus</name>
    <dbReference type="NCBI Taxonomy" id="340016"/>
    <lineage>
        <taxon>Viruses</taxon>
        <taxon>environmental samples</taxon>
    </lineage>
</organism>